<gene>
    <name evidence="1" type="ORF">PR048_006061</name>
</gene>
<sequence>MPYSEPRRGVAEKMNDSSKKLGAPVRSFRAYSVGGKGLVPGCASCEEAAASDDENRTRVNTEFGDKMFNVTTCTGRGHPNSITWGTISAELRVLTCHLE</sequence>
<keyword evidence="2" id="KW-1185">Reference proteome</keyword>
<name>A0ABQ9I9X3_9NEOP</name>
<evidence type="ECO:0000313" key="1">
    <source>
        <dbReference type="EMBL" id="KAJ8893463.1"/>
    </source>
</evidence>
<accession>A0ABQ9I9X3</accession>
<evidence type="ECO:0000313" key="2">
    <source>
        <dbReference type="Proteomes" id="UP001159363"/>
    </source>
</evidence>
<comment type="caution">
    <text evidence="1">The sequence shown here is derived from an EMBL/GenBank/DDBJ whole genome shotgun (WGS) entry which is preliminary data.</text>
</comment>
<organism evidence="1 2">
    <name type="scientific">Dryococelus australis</name>
    <dbReference type="NCBI Taxonomy" id="614101"/>
    <lineage>
        <taxon>Eukaryota</taxon>
        <taxon>Metazoa</taxon>
        <taxon>Ecdysozoa</taxon>
        <taxon>Arthropoda</taxon>
        <taxon>Hexapoda</taxon>
        <taxon>Insecta</taxon>
        <taxon>Pterygota</taxon>
        <taxon>Neoptera</taxon>
        <taxon>Polyneoptera</taxon>
        <taxon>Phasmatodea</taxon>
        <taxon>Verophasmatodea</taxon>
        <taxon>Anareolatae</taxon>
        <taxon>Phasmatidae</taxon>
        <taxon>Eurycanthinae</taxon>
        <taxon>Dryococelus</taxon>
    </lineage>
</organism>
<proteinExistence type="predicted"/>
<reference evidence="1 2" key="1">
    <citation type="submission" date="2023-02" db="EMBL/GenBank/DDBJ databases">
        <title>LHISI_Scaffold_Assembly.</title>
        <authorList>
            <person name="Stuart O.P."/>
            <person name="Cleave R."/>
            <person name="Magrath M.J.L."/>
            <person name="Mikheyev A.S."/>
        </authorList>
    </citation>
    <scope>NUCLEOTIDE SEQUENCE [LARGE SCALE GENOMIC DNA]</scope>
    <source>
        <strain evidence="1">Daus_M_001</strain>
        <tissue evidence="1">Leg muscle</tissue>
    </source>
</reference>
<protein>
    <submittedName>
        <fullName evidence="1">Uncharacterized protein</fullName>
    </submittedName>
</protein>
<dbReference type="EMBL" id="JARBHB010000002">
    <property type="protein sequence ID" value="KAJ8893463.1"/>
    <property type="molecule type" value="Genomic_DNA"/>
</dbReference>
<dbReference type="Proteomes" id="UP001159363">
    <property type="component" value="Chromosome 2"/>
</dbReference>